<reference evidence="3" key="2">
    <citation type="submission" date="2020-07" db="EMBL/GenBank/DDBJ databases">
        <authorList>
            <person name="Fu Y.-T."/>
            <person name="Nie Y."/>
            <person name="Duan D.-Y."/>
            <person name="Liu G.-H."/>
        </authorList>
    </citation>
    <scope>NUCLEOTIDE SEQUENCE</scope>
    <source>
        <strain evidence="3">Chongqing</strain>
    </source>
</reference>
<reference evidence="3" key="1">
    <citation type="journal article" date="2020" name="Parasit. Vectors">
        <title>Variation of mitochondrial minichromosome composition in Hoplopleura lice (Phthiraptera: Hoplopleuridae) from rats.</title>
        <authorList>
            <person name="Fu Y.T."/>
            <person name="Nie Y."/>
            <person name="Duan D.Y."/>
            <person name="Liu G.H."/>
        </authorList>
    </citation>
    <scope>NUCLEOTIDE SEQUENCE</scope>
    <source>
        <strain evidence="3">Chongqing</strain>
    </source>
</reference>
<name>A0A7S9A2X9_9NEOP</name>
<organism evidence="3">
    <name type="scientific">Hoplopleura sp</name>
    <dbReference type="NCBI Taxonomy" id="2782173"/>
    <lineage>
        <taxon>Eukaryota</taxon>
        <taxon>Metazoa</taxon>
        <taxon>Ecdysozoa</taxon>
        <taxon>Arthropoda</taxon>
        <taxon>Hexapoda</taxon>
        <taxon>Insecta</taxon>
        <taxon>Pterygota</taxon>
        <taxon>Neoptera</taxon>
        <taxon>Paraneoptera</taxon>
        <taxon>Psocodea</taxon>
        <taxon>Troctomorpha</taxon>
        <taxon>Phthiraptera</taxon>
        <taxon>Anoplura</taxon>
        <taxon>Hoplopleuridae</taxon>
        <taxon>Hoplopleura</taxon>
    </lineage>
</organism>
<feature type="chain" id="PRO_5030717783" evidence="2">
    <location>
        <begin position="20"/>
        <end position="90"/>
    </location>
</feature>
<dbReference type="AlphaFoldDB" id="A0A7S9A2X9"/>
<gene>
    <name evidence="3" type="primary">nad4L</name>
</gene>
<evidence type="ECO:0000313" key="3">
    <source>
        <dbReference type="EMBL" id="QPF24312.1"/>
    </source>
</evidence>
<dbReference type="EMBL" id="MT792491">
    <property type="protein sequence ID" value="QPF24312.1"/>
    <property type="molecule type" value="Genomic_DNA"/>
</dbReference>
<geneLocation type="mitochondrion" evidence="3"/>
<keyword evidence="1" id="KW-0472">Membrane</keyword>
<keyword evidence="1" id="KW-1133">Transmembrane helix</keyword>
<keyword evidence="1" id="KW-0812">Transmembrane</keyword>
<protein>
    <submittedName>
        <fullName evidence="3">NADH dehydrogenase subunit 4L</fullName>
    </submittedName>
</protein>
<evidence type="ECO:0000256" key="2">
    <source>
        <dbReference type="SAM" id="SignalP"/>
    </source>
</evidence>
<proteinExistence type="predicted"/>
<accession>A0A7S9A2X9</accession>
<sequence length="90" mass="9602">MLIILLTSVFLCLFKMLSSSKMTISLVAMEFTSASLLVGFLSVFHPSDPVSLAMFLIAMFACESVVALSLLGVPFVQGGPMPRSLSVSLL</sequence>
<keyword evidence="2" id="KW-0732">Signal</keyword>
<keyword evidence="3" id="KW-0496">Mitochondrion</keyword>
<feature type="transmembrane region" description="Helical" evidence="1">
    <location>
        <begin position="52"/>
        <end position="76"/>
    </location>
</feature>
<feature type="signal peptide" evidence="2">
    <location>
        <begin position="1"/>
        <end position="19"/>
    </location>
</feature>
<evidence type="ECO:0000256" key="1">
    <source>
        <dbReference type="SAM" id="Phobius"/>
    </source>
</evidence>